<name>A0AA94HR00_DESDE</name>
<reference evidence="2" key="1">
    <citation type="submission" date="2016-11" db="EMBL/GenBank/DDBJ databases">
        <authorList>
            <person name="Jaros S."/>
            <person name="Januszkiewicz K."/>
            <person name="Wedrychowicz H."/>
        </authorList>
    </citation>
    <scope>NUCLEOTIDE SEQUENCE [LARGE SCALE GENOMIC DNA]</scope>
    <source>
        <strain evidence="2">DSM 7057</strain>
    </source>
</reference>
<evidence type="ECO:0000313" key="2">
    <source>
        <dbReference type="Proteomes" id="UP000182680"/>
    </source>
</evidence>
<organism evidence="1 2">
    <name type="scientific">Desulfovibrio desulfuricans</name>
    <dbReference type="NCBI Taxonomy" id="876"/>
    <lineage>
        <taxon>Bacteria</taxon>
        <taxon>Pseudomonadati</taxon>
        <taxon>Thermodesulfobacteriota</taxon>
        <taxon>Desulfovibrionia</taxon>
        <taxon>Desulfovibrionales</taxon>
        <taxon>Desulfovibrionaceae</taxon>
        <taxon>Desulfovibrio</taxon>
    </lineage>
</organism>
<dbReference type="EMBL" id="FPIW01000005">
    <property type="protein sequence ID" value="SFW23536.1"/>
    <property type="molecule type" value="Genomic_DNA"/>
</dbReference>
<comment type="caution">
    <text evidence="1">The sequence shown here is derived from an EMBL/GenBank/DDBJ whole genome shotgun (WGS) entry which is preliminary data.</text>
</comment>
<gene>
    <name evidence="1" type="ORF">SAMN02910291_00502</name>
</gene>
<accession>A0AA94HR00</accession>
<dbReference type="Proteomes" id="UP000182680">
    <property type="component" value="Unassembled WGS sequence"/>
</dbReference>
<sequence>MTDITVTPLARSRNLTIIAVRHPEDFRLTPENCGAMAIFAERLRTLDKQDARLRAERETAATT</sequence>
<dbReference type="RefSeq" id="WP_072311288.1">
    <property type="nucleotide sequence ID" value="NZ_FPIW01000005.1"/>
</dbReference>
<dbReference type="AlphaFoldDB" id="A0AA94HR00"/>
<proteinExistence type="predicted"/>
<evidence type="ECO:0000313" key="1">
    <source>
        <dbReference type="EMBL" id="SFW23536.1"/>
    </source>
</evidence>
<protein>
    <submittedName>
        <fullName evidence="1">Uncharacterized protein</fullName>
    </submittedName>
</protein>